<dbReference type="GO" id="GO:0008360">
    <property type="term" value="P:regulation of cell shape"/>
    <property type="evidence" value="ECO:0007669"/>
    <property type="project" value="UniProtKB-KW"/>
</dbReference>
<comment type="subcellular location">
    <subcellularLocation>
        <location evidence="2">Cell membrane</location>
    </subcellularLocation>
    <subcellularLocation>
        <location evidence="1">Membrane</location>
        <topology evidence="1">Single-pass membrane protein</topology>
    </subcellularLocation>
</comment>
<keyword evidence="4" id="KW-0997">Cell inner membrane</keyword>
<keyword evidence="9" id="KW-0133">Cell shape</keyword>
<dbReference type="GO" id="GO:0071972">
    <property type="term" value="F:peptidoglycan L,D-transpeptidase activity"/>
    <property type="evidence" value="ECO:0007669"/>
    <property type="project" value="TreeGrafter"/>
</dbReference>
<keyword evidence="6" id="KW-0645">Protease</keyword>
<keyword evidence="3" id="KW-1003">Cell membrane</keyword>
<dbReference type="Pfam" id="PF03717">
    <property type="entry name" value="PBP_dimer"/>
    <property type="match status" value="1"/>
</dbReference>
<evidence type="ECO:0000256" key="3">
    <source>
        <dbReference type="ARBA" id="ARBA00022475"/>
    </source>
</evidence>
<dbReference type="InterPro" id="IPR001460">
    <property type="entry name" value="PCN-bd_Tpept"/>
</dbReference>
<evidence type="ECO:0000259" key="16">
    <source>
        <dbReference type="Pfam" id="PF03717"/>
    </source>
</evidence>
<dbReference type="GO" id="GO:0071555">
    <property type="term" value="P:cell wall organization"/>
    <property type="evidence" value="ECO:0007669"/>
    <property type="project" value="UniProtKB-KW"/>
</dbReference>
<evidence type="ECO:0000259" key="15">
    <source>
        <dbReference type="Pfam" id="PF00905"/>
    </source>
</evidence>
<evidence type="ECO:0000256" key="10">
    <source>
        <dbReference type="ARBA" id="ARBA00022984"/>
    </source>
</evidence>
<dbReference type="GO" id="GO:0009252">
    <property type="term" value="P:peptidoglycan biosynthetic process"/>
    <property type="evidence" value="ECO:0007669"/>
    <property type="project" value="UniProtKB-KW"/>
</dbReference>
<dbReference type="InterPro" id="IPR005311">
    <property type="entry name" value="PBP_dimer"/>
</dbReference>
<accession>A0A3E1YG18</accession>
<dbReference type="SUPFAM" id="SSF56519">
    <property type="entry name" value="Penicillin binding protein dimerisation domain"/>
    <property type="match status" value="1"/>
</dbReference>
<dbReference type="GO" id="GO:0009002">
    <property type="term" value="F:serine-type D-Ala-D-Ala carboxypeptidase activity"/>
    <property type="evidence" value="ECO:0007669"/>
    <property type="project" value="InterPro"/>
</dbReference>
<evidence type="ECO:0000256" key="9">
    <source>
        <dbReference type="ARBA" id="ARBA00022960"/>
    </source>
</evidence>
<dbReference type="PANTHER" id="PTHR30627">
    <property type="entry name" value="PEPTIDOGLYCAN D,D-TRANSPEPTIDASE"/>
    <property type="match status" value="1"/>
</dbReference>
<sequence>MSVFNQPRRRIVVLIILGLAMVLIARLSYLQIVEKKYQRLADANAVTKKIVYPSRGIIFDRKNRSILGNDILYDLVVTPAAVKNIDTSYLCEILEINKEEFIKRIGDAVKRNGRVRPSVFAGLLSAATFSRLQESMYLFQAGFELVQRPIRSYPYKAAANILGYIGEISPGMLKTDKYSDYQSGDYIGLTGLEKTYEDVLMGQRGTRYIIKDNLNRPQGALENGDFDTAAIAGKNLRLSLDIELQVLGEELMRNKIGSIVAIDPSTGGILAMVSGPVFDPNLLTGSSRTKNVSKLFVDPTEPFLNRGIQATYQPGSAMKPLTAIVALDEGLITPDFGFPCHGGYTSCKFIKCLHSEAGHAANLRAAMAHSCNSYFLHLYRMEVDDRKWGGVKKGHAKWKEYMSRFGLGHRLGIDIPGESPGIVADTTVLNKRYNGNWNSCSELYVGIGQGQVAVTPLQMANAMCLIANKGSYFLPHLVESIDLDSSDLLKKFKERHTVAKISDTAYHSVIYGMEDVIEHGTGRGAQMNGIAVCGKTGTAQNRGIVNGKAVDLKDHSVFVAFAPRDNPKIAIAVIVENAGTGATFAVPIANLMMEKYLRDTLPLSKQPIMKRMLETTTIQLSKLETSKIDSLNATTGMLTSEAILKKYFH</sequence>
<dbReference type="Pfam" id="PF00905">
    <property type="entry name" value="Transpeptidase"/>
    <property type="match status" value="1"/>
</dbReference>
<evidence type="ECO:0000256" key="13">
    <source>
        <dbReference type="ARBA" id="ARBA00023316"/>
    </source>
</evidence>
<evidence type="ECO:0000256" key="7">
    <source>
        <dbReference type="ARBA" id="ARBA00022692"/>
    </source>
</evidence>
<dbReference type="InterPro" id="IPR050515">
    <property type="entry name" value="Beta-lactam/transpept"/>
</dbReference>
<dbReference type="AlphaFoldDB" id="A0A3E1YG18"/>
<evidence type="ECO:0000256" key="2">
    <source>
        <dbReference type="ARBA" id="ARBA00004236"/>
    </source>
</evidence>
<feature type="domain" description="Penicillin-binding protein dimerisation" evidence="16">
    <location>
        <begin position="52"/>
        <end position="218"/>
    </location>
</feature>
<dbReference type="NCBIfam" id="TIGR03423">
    <property type="entry name" value="pbp2_mrdA"/>
    <property type="match status" value="1"/>
</dbReference>
<evidence type="ECO:0000256" key="4">
    <source>
        <dbReference type="ARBA" id="ARBA00022519"/>
    </source>
</evidence>
<dbReference type="InterPro" id="IPR036138">
    <property type="entry name" value="PBP_dimer_sf"/>
</dbReference>
<dbReference type="OrthoDB" id="9766847at2"/>
<reference evidence="17 18" key="1">
    <citation type="submission" date="2018-07" db="EMBL/GenBank/DDBJ databases">
        <title>Chitinophaga K2CV101002-2 sp. nov., isolated from a monsoon evergreen broad-leaved forest soil.</title>
        <authorList>
            <person name="Lv Y."/>
        </authorList>
    </citation>
    <scope>NUCLEOTIDE SEQUENCE [LARGE SCALE GENOMIC DNA]</scope>
    <source>
        <strain evidence="17 18">GDMCC 1.1288</strain>
    </source>
</reference>
<evidence type="ECO:0000256" key="1">
    <source>
        <dbReference type="ARBA" id="ARBA00004167"/>
    </source>
</evidence>
<evidence type="ECO:0000256" key="8">
    <source>
        <dbReference type="ARBA" id="ARBA00022801"/>
    </source>
</evidence>
<dbReference type="Proteomes" id="UP000260644">
    <property type="component" value="Unassembled WGS sequence"/>
</dbReference>
<dbReference type="EMBL" id="QPMM01000001">
    <property type="protein sequence ID" value="RFS26341.1"/>
    <property type="molecule type" value="Genomic_DNA"/>
</dbReference>
<evidence type="ECO:0000256" key="11">
    <source>
        <dbReference type="ARBA" id="ARBA00022989"/>
    </source>
</evidence>
<evidence type="ECO:0000256" key="12">
    <source>
        <dbReference type="ARBA" id="ARBA00023136"/>
    </source>
</evidence>
<dbReference type="InterPro" id="IPR017790">
    <property type="entry name" value="Penicillin-binding_protein_2"/>
</dbReference>
<evidence type="ECO:0000313" key="17">
    <source>
        <dbReference type="EMBL" id="RFS26341.1"/>
    </source>
</evidence>
<dbReference type="Gene3D" id="3.90.1310.10">
    <property type="entry name" value="Penicillin-binding protein 2a (Domain 2)"/>
    <property type="match status" value="1"/>
</dbReference>
<dbReference type="Gene3D" id="3.40.710.10">
    <property type="entry name" value="DD-peptidase/beta-lactamase superfamily"/>
    <property type="match status" value="1"/>
</dbReference>
<dbReference type="PANTHER" id="PTHR30627:SF2">
    <property type="entry name" value="PEPTIDOGLYCAN D,D-TRANSPEPTIDASE MRDA"/>
    <property type="match status" value="1"/>
</dbReference>
<dbReference type="Gene3D" id="3.30.1390.30">
    <property type="entry name" value="Penicillin-binding protein 2a, domain 3"/>
    <property type="match status" value="1"/>
</dbReference>
<proteinExistence type="predicted"/>
<keyword evidence="10" id="KW-0573">Peptidoglycan synthesis</keyword>
<evidence type="ECO:0000313" key="18">
    <source>
        <dbReference type="Proteomes" id="UP000260644"/>
    </source>
</evidence>
<feature type="domain" description="Penicillin-binding protein transpeptidase" evidence="15">
    <location>
        <begin position="257"/>
        <end position="593"/>
    </location>
</feature>
<keyword evidence="8" id="KW-0378">Hydrolase</keyword>
<evidence type="ECO:0000256" key="6">
    <source>
        <dbReference type="ARBA" id="ARBA00022670"/>
    </source>
</evidence>
<evidence type="ECO:0000256" key="14">
    <source>
        <dbReference type="SAM" id="Phobius"/>
    </source>
</evidence>
<keyword evidence="5" id="KW-0121">Carboxypeptidase</keyword>
<dbReference type="SUPFAM" id="SSF56601">
    <property type="entry name" value="beta-lactamase/transpeptidase-like"/>
    <property type="match status" value="1"/>
</dbReference>
<dbReference type="GO" id="GO:0008658">
    <property type="term" value="F:penicillin binding"/>
    <property type="evidence" value="ECO:0007669"/>
    <property type="project" value="InterPro"/>
</dbReference>
<dbReference type="InterPro" id="IPR012338">
    <property type="entry name" value="Beta-lactam/transpept-like"/>
</dbReference>
<gene>
    <name evidence="17" type="primary">mrdA</name>
    <name evidence="17" type="ORF">DVR12_00705</name>
</gene>
<keyword evidence="13" id="KW-0961">Cell wall biogenesis/degradation</keyword>
<dbReference type="GO" id="GO:0005886">
    <property type="term" value="C:plasma membrane"/>
    <property type="evidence" value="ECO:0007669"/>
    <property type="project" value="UniProtKB-SubCell"/>
</dbReference>
<dbReference type="GO" id="GO:0006508">
    <property type="term" value="P:proteolysis"/>
    <property type="evidence" value="ECO:0007669"/>
    <property type="project" value="UniProtKB-KW"/>
</dbReference>
<organism evidence="17 18">
    <name type="scientific">Chitinophaga silvatica</name>
    <dbReference type="NCBI Taxonomy" id="2282649"/>
    <lineage>
        <taxon>Bacteria</taxon>
        <taxon>Pseudomonadati</taxon>
        <taxon>Bacteroidota</taxon>
        <taxon>Chitinophagia</taxon>
        <taxon>Chitinophagales</taxon>
        <taxon>Chitinophagaceae</taxon>
        <taxon>Chitinophaga</taxon>
    </lineage>
</organism>
<protein>
    <submittedName>
        <fullName evidence="17">Penicillin-binding protein 2</fullName>
    </submittedName>
</protein>
<keyword evidence="12 14" id="KW-0472">Membrane</keyword>
<keyword evidence="18" id="KW-1185">Reference proteome</keyword>
<feature type="transmembrane region" description="Helical" evidence="14">
    <location>
        <begin position="12"/>
        <end position="30"/>
    </location>
</feature>
<comment type="caution">
    <text evidence="17">The sequence shown here is derived from an EMBL/GenBank/DDBJ whole genome shotgun (WGS) entry which is preliminary data.</text>
</comment>
<keyword evidence="7 14" id="KW-0812">Transmembrane</keyword>
<keyword evidence="11 14" id="KW-1133">Transmembrane helix</keyword>
<evidence type="ECO:0000256" key="5">
    <source>
        <dbReference type="ARBA" id="ARBA00022645"/>
    </source>
</evidence>
<name>A0A3E1YG18_9BACT</name>